<evidence type="ECO:0000313" key="7">
    <source>
        <dbReference type="EMBL" id="BCE43451.1"/>
    </source>
</evidence>
<feature type="domain" description="Integrase catalytic" evidence="1">
    <location>
        <begin position="133"/>
        <end position="301"/>
    </location>
</feature>
<evidence type="ECO:0000313" key="6">
    <source>
        <dbReference type="EMBL" id="BCE41229.1"/>
    </source>
</evidence>
<dbReference type="GO" id="GO:0003676">
    <property type="term" value="F:nucleic acid binding"/>
    <property type="evidence" value="ECO:0007669"/>
    <property type="project" value="InterPro"/>
</dbReference>
<reference evidence="4" key="2">
    <citation type="submission" date="2020-05" db="EMBL/GenBank/DDBJ databases">
        <title>Complete genome sequence of Bradyrhizobium diazoefficiens XF3 isolated from soybean nodule.</title>
        <authorList>
            <person name="Noda R."/>
            <person name="Kakizaki K."/>
            <person name="Minamisawa K."/>
        </authorList>
    </citation>
    <scope>NUCLEOTIDE SEQUENCE</scope>
    <source>
        <strain evidence="4">XF3</strain>
    </source>
</reference>
<dbReference type="EMBL" id="AP023098">
    <property type="protein sequence ID" value="BCE87005.1"/>
    <property type="molecule type" value="Genomic_DNA"/>
</dbReference>
<dbReference type="EMBL" id="AP023098">
    <property type="protein sequence ID" value="BCE82912.1"/>
    <property type="molecule type" value="Genomic_DNA"/>
</dbReference>
<organism evidence="2">
    <name type="scientific">Bradyrhizobium diazoefficiens</name>
    <dbReference type="NCBI Taxonomy" id="1355477"/>
    <lineage>
        <taxon>Bacteria</taxon>
        <taxon>Pseudomonadati</taxon>
        <taxon>Pseudomonadota</taxon>
        <taxon>Alphaproteobacteria</taxon>
        <taxon>Hyphomicrobiales</taxon>
        <taxon>Nitrobacteraceae</taxon>
        <taxon>Bradyrhizobium</taxon>
    </lineage>
</organism>
<evidence type="ECO:0000259" key="1">
    <source>
        <dbReference type="PROSITE" id="PS50994"/>
    </source>
</evidence>
<dbReference type="Pfam" id="PF13565">
    <property type="entry name" value="HTH_32"/>
    <property type="match status" value="1"/>
</dbReference>
<dbReference type="GO" id="GO:0015074">
    <property type="term" value="P:DNA integration"/>
    <property type="evidence" value="ECO:0007669"/>
    <property type="project" value="InterPro"/>
</dbReference>
<dbReference type="InterPro" id="IPR047656">
    <property type="entry name" value="IS481-like_transpos"/>
</dbReference>
<dbReference type="EMBL" id="AP023092">
    <property type="protein sequence ID" value="BCE31631.1"/>
    <property type="molecule type" value="Genomic_DNA"/>
</dbReference>
<dbReference type="EMBL" id="AP023093">
    <property type="protein sequence ID" value="BCE43457.1"/>
    <property type="molecule type" value="Genomic_DNA"/>
</dbReference>
<dbReference type="RefSeq" id="WP_110116441.1">
    <property type="nucleotide sequence ID" value="NZ_AP022639.1"/>
</dbReference>
<dbReference type="NCBIfam" id="NF033577">
    <property type="entry name" value="transpos_IS481"/>
    <property type="match status" value="1"/>
</dbReference>
<evidence type="ECO:0000313" key="3">
    <source>
        <dbReference type="EMBL" id="BCE31673.1"/>
    </source>
</evidence>
<evidence type="ECO:0000313" key="4">
    <source>
        <dbReference type="EMBL" id="BCE39166.1"/>
    </source>
</evidence>
<dbReference type="AlphaFoldDB" id="A0A809Y0Y0"/>
<reference evidence="2" key="1">
    <citation type="submission" date="2020-05" db="EMBL/GenBank/DDBJ databases">
        <title>Complete genome sequence of Bradyrhizobium diazoefficiens XF2 isolated from soybean nodule.</title>
        <authorList>
            <person name="Noda R."/>
            <person name="Kakizaki K."/>
            <person name="Minamisawa K."/>
        </authorList>
    </citation>
    <scope>NUCLEOTIDE SEQUENCE</scope>
    <source>
        <strain evidence="2">XF2</strain>
    </source>
</reference>
<reference evidence="9" key="3">
    <citation type="submission" date="2020-05" db="EMBL/GenBank/DDBJ databases">
        <title>Complete genome sequence of Bradyrhizobium diazoefficiens XF9 isolated from soybean nodule.</title>
        <authorList>
            <person name="Noda R."/>
            <person name="Kakizaki K."/>
            <person name="Minamisawa K."/>
        </authorList>
    </citation>
    <scope>NUCLEOTIDE SEQUENCE</scope>
    <source>
        <strain evidence="9">XF9</strain>
    </source>
</reference>
<dbReference type="InterPro" id="IPR001584">
    <property type="entry name" value="Integrase_cat-core"/>
</dbReference>
<dbReference type="InterPro" id="IPR012337">
    <property type="entry name" value="RNaseH-like_sf"/>
</dbReference>
<dbReference type="EMBL" id="AP023093">
    <property type="protein sequence ID" value="BCE40453.1"/>
    <property type="molecule type" value="Genomic_DNA"/>
</dbReference>
<dbReference type="EMBL" id="AP023093">
    <property type="protein sequence ID" value="BCE43451.1"/>
    <property type="molecule type" value="Genomic_DNA"/>
</dbReference>
<gene>
    <name evidence="2" type="primary">TRm20_1</name>
    <name evidence="3" type="synonym">TRm20_2</name>
    <name evidence="6" type="synonym">TRm20_3</name>
    <name evidence="7" type="synonym">TRm20_4</name>
    <name evidence="8" type="synonym">TRm20_5</name>
    <name evidence="2" type="ORF">XF2B_54000</name>
    <name evidence="3" type="ORF">XF2B_54420</name>
    <name evidence="4" type="ORF">XF3B_41970</name>
    <name evidence="5" type="ORF">XF3B_54840</name>
    <name evidence="6" type="ORF">XF3B_62600</name>
    <name evidence="7" type="ORF">XF3B_84820</name>
    <name evidence="8" type="ORF">XF3B_84880</name>
    <name evidence="9" type="ORF">XF9B_43330</name>
    <name evidence="10" type="ORF">XF9B_51100</name>
    <name evidence="11" type="ORF">XF9B_84260</name>
</gene>
<proteinExistence type="predicted"/>
<evidence type="ECO:0000313" key="11">
    <source>
        <dbReference type="EMBL" id="BCE87005.1"/>
    </source>
</evidence>
<evidence type="ECO:0000313" key="8">
    <source>
        <dbReference type="EMBL" id="BCE43457.1"/>
    </source>
</evidence>
<protein>
    <submittedName>
        <fullName evidence="2">IS481 family transposase</fullName>
    </submittedName>
</protein>
<dbReference type="PROSITE" id="PS50994">
    <property type="entry name" value="INTEGRASE"/>
    <property type="match status" value="1"/>
</dbReference>
<name>A0A809Y0Y0_9BRAD</name>
<sequence>MPWREVSVMDQRREFVMLAKQEGVNRRKLCRQFGISAQTGYKWIQRYEAGDATLADRSRRPHHSPERTAAATEQQIVELRDAHPAWGARKLAHRLKRNRQATPAISTVHEILRRYDRVKEPAGTPGQPYTRFEKDAPNQLWQMDFKGHSALENGVSCHPLTTLDDHSRFSLCLAACDNERGSTVRGHLEATFHRYGLPDAMFVDNGGPWGFTLEDPWTTLTVWLLKLGVRTIHSRPYHPQSRGKNERFHRSLKAEVLAFKRYRDLADVQRAFDQWRAVYNLDRPHEALGFDVPASRYRPSQRLMPDRLPTVEYDEGEIVRSVSTTKAYVSFKGRLWKVPQAFRGEKLAIRQLSAEGKFGIFFAAHQIETIDLRNPKSVNHLPEQV</sequence>
<dbReference type="InterPro" id="IPR036397">
    <property type="entry name" value="RNaseH_sf"/>
</dbReference>
<evidence type="ECO:0000313" key="2">
    <source>
        <dbReference type="EMBL" id="BCE31631.1"/>
    </source>
</evidence>
<dbReference type="PANTHER" id="PTHR35004:SF6">
    <property type="entry name" value="TRANSPOSASE"/>
    <property type="match status" value="1"/>
</dbReference>
<accession>A0A809Y0Y0</accession>
<dbReference type="Pfam" id="PF13683">
    <property type="entry name" value="rve_3"/>
    <property type="match status" value="1"/>
</dbReference>
<evidence type="ECO:0000313" key="10">
    <source>
        <dbReference type="EMBL" id="BCE83689.1"/>
    </source>
</evidence>
<dbReference type="EMBL" id="AP023092">
    <property type="protein sequence ID" value="BCE31673.1"/>
    <property type="molecule type" value="Genomic_DNA"/>
</dbReference>
<dbReference type="SUPFAM" id="SSF46689">
    <property type="entry name" value="Homeodomain-like"/>
    <property type="match status" value="1"/>
</dbReference>
<dbReference type="PANTHER" id="PTHR35004">
    <property type="entry name" value="TRANSPOSASE RV3428C-RELATED"/>
    <property type="match status" value="1"/>
</dbReference>
<evidence type="ECO:0000313" key="5">
    <source>
        <dbReference type="EMBL" id="BCE40453.1"/>
    </source>
</evidence>
<dbReference type="SUPFAM" id="SSF53098">
    <property type="entry name" value="Ribonuclease H-like"/>
    <property type="match status" value="1"/>
</dbReference>
<evidence type="ECO:0000313" key="9">
    <source>
        <dbReference type="EMBL" id="BCE82912.1"/>
    </source>
</evidence>
<dbReference type="Gene3D" id="3.30.420.10">
    <property type="entry name" value="Ribonuclease H-like superfamily/Ribonuclease H"/>
    <property type="match status" value="1"/>
</dbReference>
<dbReference type="EMBL" id="AP023093">
    <property type="protein sequence ID" value="BCE41229.1"/>
    <property type="molecule type" value="Genomic_DNA"/>
</dbReference>
<dbReference type="EMBL" id="AP023098">
    <property type="protein sequence ID" value="BCE83689.1"/>
    <property type="molecule type" value="Genomic_DNA"/>
</dbReference>
<dbReference type="EMBL" id="AP023093">
    <property type="protein sequence ID" value="BCE39166.1"/>
    <property type="molecule type" value="Genomic_DNA"/>
</dbReference>
<dbReference type="InterPro" id="IPR009057">
    <property type="entry name" value="Homeodomain-like_sf"/>
</dbReference>